<feature type="transmembrane region" description="Helical" evidence="1">
    <location>
        <begin position="37"/>
        <end position="58"/>
    </location>
</feature>
<feature type="domain" description="DUF7702" evidence="2">
    <location>
        <begin position="4"/>
        <end position="253"/>
    </location>
</feature>
<dbReference type="PANTHER" id="PTHR42109:SF2">
    <property type="entry name" value="INTEGRAL MEMBRANE PROTEIN"/>
    <property type="match status" value="1"/>
</dbReference>
<feature type="transmembrane region" description="Helical" evidence="1">
    <location>
        <begin position="176"/>
        <end position="196"/>
    </location>
</feature>
<dbReference type="EMBL" id="JAGFBS010000033">
    <property type="protein sequence ID" value="KAG6371595.1"/>
    <property type="molecule type" value="Genomic_DNA"/>
</dbReference>
<evidence type="ECO:0000313" key="4">
    <source>
        <dbReference type="Proteomes" id="UP000683000"/>
    </source>
</evidence>
<feature type="transmembrane region" description="Helical" evidence="1">
    <location>
        <begin position="107"/>
        <end position="131"/>
    </location>
</feature>
<reference evidence="3" key="1">
    <citation type="submission" date="2021-03" db="EMBL/GenBank/DDBJ databases">
        <title>Evolutionary innovations through gain and loss of genes in the ectomycorrhizal Boletales.</title>
        <authorList>
            <person name="Wu G."/>
            <person name="Miyauchi S."/>
            <person name="Morin E."/>
            <person name="Yang Z.-L."/>
            <person name="Xu J."/>
            <person name="Martin F.M."/>
        </authorList>
    </citation>
    <scope>NUCLEOTIDE SEQUENCE</scope>
    <source>
        <strain evidence="3">BR01</strain>
    </source>
</reference>
<organism evidence="3 4">
    <name type="scientific">Boletus reticuloceps</name>
    <dbReference type="NCBI Taxonomy" id="495285"/>
    <lineage>
        <taxon>Eukaryota</taxon>
        <taxon>Fungi</taxon>
        <taxon>Dikarya</taxon>
        <taxon>Basidiomycota</taxon>
        <taxon>Agaricomycotina</taxon>
        <taxon>Agaricomycetes</taxon>
        <taxon>Agaricomycetidae</taxon>
        <taxon>Boletales</taxon>
        <taxon>Boletineae</taxon>
        <taxon>Boletaceae</taxon>
        <taxon>Boletoideae</taxon>
        <taxon>Boletus</taxon>
    </lineage>
</organism>
<protein>
    <recommendedName>
        <fullName evidence="2">DUF7702 domain-containing protein</fullName>
    </recommendedName>
</protein>
<keyword evidence="1" id="KW-0812">Transmembrane</keyword>
<keyword evidence="1" id="KW-0472">Membrane</keyword>
<dbReference type="InterPro" id="IPR056119">
    <property type="entry name" value="DUF7702"/>
</dbReference>
<keyword evidence="1" id="KW-1133">Transmembrane helix</keyword>
<dbReference type="AlphaFoldDB" id="A0A8I2YGN5"/>
<keyword evidence="4" id="KW-1185">Reference proteome</keyword>
<evidence type="ECO:0000313" key="3">
    <source>
        <dbReference type="EMBL" id="KAG6371595.1"/>
    </source>
</evidence>
<name>A0A8I2YGN5_9AGAM</name>
<feature type="transmembrane region" description="Helical" evidence="1">
    <location>
        <begin position="6"/>
        <end position="25"/>
    </location>
</feature>
<comment type="caution">
    <text evidence="3">The sequence shown here is derived from an EMBL/GenBank/DDBJ whole genome shotgun (WGS) entry which is preliminary data.</text>
</comment>
<evidence type="ECO:0000256" key="1">
    <source>
        <dbReference type="SAM" id="Phobius"/>
    </source>
</evidence>
<dbReference type="Pfam" id="PF24800">
    <property type="entry name" value="DUF7702"/>
    <property type="match status" value="1"/>
</dbReference>
<feature type="transmembrane region" description="Helical" evidence="1">
    <location>
        <begin position="70"/>
        <end position="95"/>
    </location>
</feature>
<gene>
    <name evidence="3" type="ORF">JVT61DRAFT_9305</name>
</gene>
<evidence type="ECO:0000259" key="2">
    <source>
        <dbReference type="Pfam" id="PF24800"/>
    </source>
</evidence>
<dbReference type="PANTHER" id="PTHR42109">
    <property type="entry name" value="UNPLACED GENOMIC SCAFFOLD UM_SCAF_CONTIG_1.265, WHOLE GENOME SHOTGUN SEQUENCE"/>
    <property type="match status" value="1"/>
</dbReference>
<feature type="transmembrane region" description="Helical" evidence="1">
    <location>
        <begin position="143"/>
        <end position="164"/>
    </location>
</feature>
<feature type="transmembrane region" description="Helical" evidence="1">
    <location>
        <begin position="228"/>
        <end position="249"/>
    </location>
</feature>
<accession>A0A8I2YGN5</accession>
<sequence>MSLNTQGIISAVIIAIYIPIFLLAIRICSRYGIKQRGWLLLVIFSLIRIVGGALLVAAELIVPAVTGLYIGGYALEASGLSPLLLSTLGLLEIITEGPDGHKQPWRIFRILHLVGTLALILIIVGISSTSASSQSSANTERRVGVLLFAGLYIVLVAVTVAQWANRSQLMKYRKQLLVAVTAALPFLAVRTLYSVLSTFSSSSFGVTSTTTSNSDNPLAKFNLFTGEWQIYVVMEVVMEYAVVVIYTLAGNMLHLDQDYKPQESDEYPLYRHQY</sequence>
<proteinExistence type="predicted"/>
<dbReference type="OrthoDB" id="2560628at2759"/>
<dbReference type="Proteomes" id="UP000683000">
    <property type="component" value="Unassembled WGS sequence"/>
</dbReference>